<dbReference type="PANTHER" id="PTHR12277:SF79">
    <property type="entry name" value="XAA-PRO DIPEPTIDYL-PEPTIDASE-RELATED"/>
    <property type="match status" value="1"/>
</dbReference>
<keyword evidence="3" id="KW-1185">Reference proteome</keyword>
<dbReference type="SUPFAM" id="SSF53474">
    <property type="entry name" value="alpha/beta-Hydrolases"/>
    <property type="match status" value="1"/>
</dbReference>
<dbReference type="InterPro" id="IPR000073">
    <property type="entry name" value="AB_hydrolase_1"/>
</dbReference>
<evidence type="ECO:0000313" key="2">
    <source>
        <dbReference type="EMBL" id="TCO29617.1"/>
    </source>
</evidence>
<dbReference type="EMBL" id="SLWM01000002">
    <property type="protein sequence ID" value="TCO29617.1"/>
    <property type="molecule type" value="Genomic_DNA"/>
</dbReference>
<dbReference type="RefSeq" id="WP_132188026.1">
    <property type="nucleotide sequence ID" value="NZ_SLWM01000002.1"/>
</dbReference>
<proteinExistence type="predicted"/>
<sequence length="273" mass="28454">MVRFAVVVAAVVLLVLAVIWGFQRRLIYLPDTAAVASAATVLPGARDVVLEADDGVRLGAWLMPAGEPDRGIAVLVANGNAGNRASRAPLARVLAAEGLTVLLFDYRGYGGNAGGPSERGFARDVRAAQRYLVHQAGLPPGRILYYGESLGAAVVTELAAEIPPGGLLLRSPFVDLAAVGRAHYPFLPVSLLLRDEYPLADQLGTVRAPVTVVFGADDSIVPPEQSRTVAAAAPMLKNLIEIPGADHNDPVLGHGPALVAAVVELADQVARTS</sequence>
<reference evidence="2 3" key="1">
    <citation type="journal article" date="2015" name="Stand. Genomic Sci.">
        <title>Genomic Encyclopedia of Bacterial and Archaeal Type Strains, Phase III: the genomes of soil and plant-associated and newly described type strains.</title>
        <authorList>
            <person name="Whitman W.B."/>
            <person name="Woyke T."/>
            <person name="Klenk H.P."/>
            <person name="Zhou Y."/>
            <person name="Lilburn T.G."/>
            <person name="Beck B.J."/>
            <person name="De Vos P."/>
            <person name="Vandamme P."/>
            <person name="Eisen J.A."/>
            <person name="Garrity G."/>
            <person name="Hugenholtz P."/>
            <person name="Kyrpides N.C."/>
        </authorList>
    </citation>
    <scope>NUCLEOTIDE SEQUENCE [LARGE SCALE GENOMIC DNA]</scope>
    <source>
        <strain evidence="2 3">VKM Ac-2538</strain>
    </source>
</reference>
<feature type="domain" description="AB hydrolase-1" evidence="1">
    <location>
        <begin position="73"/>
        <end position="163"/>
    </location>
</feature>
<protein>
    <recommendedName>
        <fullName evidence="1">AB hydrolase-1 domain-containing protein</fullName>
    </recommendedName>
</protein>
<evidence type="ECO:0000259" key="1">
    <source>
        <dbReference type="Pfam" id="PF00561"/>
    </source>
</evidence>
<dbReference type="InterPro" id="IPR029058">
    <property type="entry name" value="AB_hydrolase_fold"/>
</dbReference>
<gene>
    <name evidence="2" type="ORF">EV644_102337</name>
</gene>
<name>A0ABY2BRT2_9ACTN</name>
<evidence type="ECO:0000313" key="3">
    <source>
        <dbReference type="Proteomes" id="UP000295818"/>
    </source>
</evidence>
<accession>A0ABY2BRT2</accession>
<dbReference type="Pfam" id="PF00561">
    <property type="entry name" value="Abhydrolase_1"/>
    <property type="match status" value="1"/>
</dbReference>
<comment type="caution">
    <text evidence="2">The sequence shown here is derived from an EMBL/GenBank/DDBJ whole genome shotgun (WGS) entry which is preliminary data.</text>
</comment>
<dbReference type="Proteomes" id="UP000295818">
    <property type="component" value="Unassembled WGS sequence"/>
</dbReference>
<organism evidence="2 3">
    <name type="scientific">Kribbella orskensis</name>
    <dbReference type="NCBI Taxonomy" id="2512216"/>
    <lineage>
        <taxon>Bacteria</taxon>
        <taxon>Bacillati</taxon>
        <taxon>Actinomycetota</taxon>
        <taxon>Actinomycetes</taxon>
        <taxon>Propionibacteriales</taxon>
        <taxon>Kribbellaceae</taxon>
        <taxon>Kribbella</taxon>
    </lineage>
</organism>
<dbReference type="PANTHER" id="PTHR12277">
    <property type="entry name" value="ALPHA/BETA HYDROLASE DOMAIN-CONTAINING PROTEIN"/>
    <property type="match status" value="1"/>
</dbReference>
<dbReference type="Gene3D" id="3.40.50.1820">
    <property type="entry name" value="alpha/beta hydrolase"/>
    <property type="match status" value="1"/>
</dbReference>